<dbReference type="Proteomes" id="UP000094336">
    <property type="component" value="Unassembled WGS sequence"/>
</dbReference>
<dbReference type="RefSeq" id="XP_018986152.1">
    <property type="nucleotide sequence ID" value="XM_019128602.1"/>
</dbReference>
<evidence type="ECO:0000313" key="3">
    <source>
        <dbReference type="Proteomes" id="UP000094336"/>
    </source>
</evidence>
<feature type="transmembrane region" description="Helical" evidence="1">
    <location>
        <begin position="7"/>
        <end position="26"/>
    </location>
</feature>
<keyword evidence="1" id="KW-0812">Transmembrane</keyword>
<gene>
    <name evidence="2" type="ORF">BABINDRAFT_161027</name>
</gene>
<accession>A0A1E3QTG0</accession>
<dbReference type="GeneID" id="30146455"/>
<dbReference type="EMBL" id="KV454429">
    <property type="protein sequence ID" value="ODQ80824.1"/>
    <property type="molecule type" value="Genomic_DNA"/>
</dbReference>
<sequence length="142" mass="15956">MASLLGRVKCLLFNFAIAYVIYLAFWKCPEDSSASPYCPRLISTRAAVESHELYIKHVEPLVEAATPFIQKQVELGVIAYNYVLEQYDTHLSEKVDELVAYASHLFHNTVVPQAAKATEAAQEVAQDHLEKAQEAVQEVFDL</sequence>
<organism evidence="2 3">
    <name type="scientific">Babjeviella inositovora NRRL Y-12698</name>
    <dbReference type="NCBI Taxonomy" id="984486"/>
    <lineage>
        <taxon>Eukaryota</taxon>
        <taxon>Fungi</taxon>
        <taxon>Dikarya</taxon>
        <taxon>Ascomycota</taxon>
        <taxon>Saccharomycotina</taxon>
        <taxon>Pichiomycetes</taxon>
        <taxon>Serinales incertae sedis</taxon>
        <taxon>Babjeviella</taxon>
    </lineage>
</organism>
<keyword evidence="1" id="KW-0472">Membrane</keyword>
<keyword evidence="1" id="KW-1133">Transmembrane helix</keyword>
<name>A0A1E3QTG0_9ASCO</name>
<reference evidence="3" key="1">
    <citation type="submission" date="2016-05" db="EMBL/GenBank/DDBJ databases">
        <title>Comparative genomics of biotechnologically important yeasts.</title>
        <authorList>
            <consortium name="DOE Joint Genome Institute"/>
            <person name="Riley R."/>
            <person name="Haridas S."/>
            <person name="Wolfe K.H."/>
            <person name="Lopes M.R."/>
            <person name="Hittinger C.T."/>
            <person name="Goker M."/>
            <person name="Salamov A."/>
            <person name="Wisecaver J."/>
            <person name="Long T.M."/>
            <person name="Aerts A.L."/>
            <person name="Barry K."/>
            <person name="Choi C."/>
            <person name="Clum A."/>
            <person name="Coughlan A.Y."/>
            <person name="Deshpande S."/>
            <person name="Douglass A.P."/>
            <person name="Hanson S.J."/>
            <person name="Klenk H.-P."/>
            <person name="Labutti K."/>
            <person name="Lapidus A."/>
            <person name="Lindquist E."/>
            <person name="Lipzen A."/>
            <person name="Meier-Kolthoff J.P."/>
            <person name="Ohm R.A."/>
            <person name="Otillar R.P."/>
            <person name="Pangilinan J."/>
            <person name="Peng Y."/>
            <person name="Rokas A."/>
            <person name="Rosa C.A."/>
            <person name="Scheuner C."/>
            <person name="Sibirny A.A."/>
            <person name="Slot J.C."/>
            <person name="Stielow J.B."/>
            <person name="Sun H."/>
            <person name="Kurtzman C.P."/>
            <person name="Blackwell M."/>
            <person name="Grigoriev I.V."/>
            <person name="Jeffries T.W."/>
        </authorList>
    </citation>
    <scope>NUCLEOTIDE SEQUENCE [LARGE SCALE GENOMIC DNA]</scope>
    <source>
        <strain evidence="3">NRRL Y-12698</strain>
    </source>
</reference>
<evidence type="ECO:0000256" key="1">
    <source>
        <dbReference type="SAM" id="Phobius"/>
    </source>
</evidence>
<keyword evidence="3" id="KW-1185">Reference proteome</keyword>
<dbReference type="AlphaFoldDB" id="A0A1E3QTG0"/>
<proteinExistence type="predicted"/>
<protein>
    <submittedName>
        <fullName evidence="2">Uncharacterized protein</fullName>
    </submittedName>
</protein>
<evidence type="ECO:0000313" key="2">
    <source>
        <dbReference type="EMBL" id="ODQ80824.1"/>
    </source>
</evidence>